<evidence type="ECO:0000313" key="2">
    <source>
        <dbReference type="EMBL" id="KAJ2924555.1"/>
    </source>
</evidence>
<keyword evidence="3" id="KW-1185">Reference proteome</keyword>
<evidence type="ECO:0000313" key="3">
    <source>
        <dbReference type="Proteomes" id="UP001140091"/>
    </source>
</evidence>
<feature type="non-terminal residue" evidence="2">
    <location>
        <position position="1"/>
    </location>
</feature>
<accession>A0A9W8IXN8</accession>
<evidence type="ECO:0000256" key="1">
    <source>
        <dbReference type="SAM" id="MobiDB-lite"/>
    </source>
</evidence>
<feature type="region of interest" description="Disordered" evidence="1">
    <location>
        <begin position="1"/>
        <end position="31"/>
    </location>
</feature>
<feature type="compositionally biased region" description="Basic residues" evidence="1">
    <location>
        <begin position="16"/>
        <end position="31"/>
    </location>
</feature>
<name>A0A9W8IXN8_9AGAR</name>
<dbReference type="EMBL" id="JANBPK010001215">
    <property type="protein sequence ID" value="KAJ2924555.1"/>
    <property type="molecule type" value="Genomic_DNA"/>
</dbReference>
<sequence>MPKDGKKLAGDGAGARSHKKAQGSRSKTPSRRWRAILKAEFHSKPSLYAALIATRSASELLRDQIAGVMALHPNLTPPVPTNECASWALGIAGGINVPPIVERALNARRVERSETRWSLRQLARNVFIQSYPTAYITARNALVKLEFNALPPREEYPPRGHWVASTPGIYKTWHQYLANCEMPDKRMRRKPVHLLDRDRLSYSIPAELSCLIYDKKTKELTMVIIREFCGAPAILRLATEIVSRAAAVRRNVRKEDSGTLMLAGYSCGSRSAPAFGITRNFESGEGSKAEKEDNIAISQILAYFWARAKGRYPKEVTEDIENFYDKYNIPRFDPDWPASATRSADLSLKLDGREYTFKDVERAPGCAILCQRPVHCESQGHDFSISWANHRQGLCVDGGHFYYSEYGLEIQLAEDTSFGWKPKKYHTTGLQNYEPTFEVAALGDALHNQQTIAFVSAARLKSVYLKWEAMEGLSGQERAKGALNELDGPSDSFDEIYV</sequence>
<dbReference type="AlphaFoldDB" id="A0A9W8IXN8"/>
<dbReference type="Proteomes" id="UP001140091">
    <property type="component" value="Unassembled WGS sequence"/>
</dbReference>
<protein>
    <submittedName>
        <fullName evidence="2">Uncharacterized protein</fullName>
    </submittedName>
</protein>
<dbReference type="OrthoDB" id="3060302at2759"/>
<organism evidence="2 3">
    <name type="scientific">Candolleomyces eurysporus</name>
    <dbReference type="NCBI Taxonomy" id="2828524"/>
    <lineage>
        <taxon>Eukaryota</taxon>
        <taxon>Fungi</taxon>
        <taxon>Dikarya</taxon>
        <taxon>Basidiomycota</taxon>
        <taxon>Agaricomycotina</taxon>
        <taxon>Agaricomycetes</taxon>
        <taxon>Agaricomycetidae</taxon>
        <taxon>Agaricales</taxon>
        <taxon>Agaricineae</taxon>
        <taxon>Psathyrellaceae</taxon>
        <taxon>Candolleomyces</taxon>
    </lineage>
</organism>
<gene>
    <name evidence="2" type="ORF">H1R20_g12530</name>
</gene>
<proteinExistence type="predicted"/>
<reference evidence="2" key="1">
    <citation type="submission" date="2022-06" db="EMBL/GenBank/DDBJ databases">
        <title>Genome Sequence of Candolleomyces eurysporus.</title>
        <authorList>
            <person name="Buettner E."/>
        </authorList>
    </citation>
    <scope>NUCLEOTIDE SEQUENCE</scope>
    <source>
        <strain evidence="2">VTCC 930004</strain>
    </source>
</reference>
<comment type="caution">
    <text evidence="2">The sequence shown here is derived from an EMBL/GenBank/DDBJ whole genome shotgun (WGS) entry which is preliminary data.</text>
</comment>